<dbReference type="STRING" id="1192034.CAP_3518"/>
<sequence>MNRRLAVGVFVLAAVASPGVAPAGPGEPAVRAGEGAAASPAGAPVGVGSPAARGPEGGAVSAGGAEELLLDGEAIPAEASKPPTVAEWLAAPRVKFTRKGPAAAGCRAQMVRAWLRVRCEGQVFAVSLVGGGPEGVAFWIGGPVDAPFGELLTPVRRGDRRVFQLWAPGKDEAGMFAPKPMLVVQEQWIEGQRSPVLTAW</sequence>
<evidence type="ECO:0000313" key="4">
    <source>
        <dbReference type="Proteomes" id="UP000019678"/>
    </source>
</evidence>
<dbReference type="RefSeq" id="WP_052375465.1">
    <property type="nucleotide sequence ID" value="NZ_ASRX01000026.1"/>
</dbReference>
<gene>
    <name evidence="3" type="ORF">CAP_3518</name>
</gene>
<evidence type="ECO:0000313" key="3">
    <source>
        <dbReference type="EMBL" id="EYF05153.1"/>
    </source>
</evidence>
<comment type="caution">
    <text evidence="3">The sequence shown here is derived from an EMBL/GenBank/DDBJ whole genome shotgun (WGS) entry which is preliminary data.</text>
</comment>
<keyword evidence="4" id="KW-1185">Reference proteome</keyword>
<protein>
    <submittedName>
        <fullName evidence="3">Outer membrane component of tripartite multidrug resistance system</fullName>
    </submittedName>
</protein>
<keyword evidence="2" id="KW-0732">Signal</keyword>
<feature type="region of interest" description="Disordered" evidence="1">
    <location>
        <begin position="21"/>
        <end position="59"/>
    </location>
</feature>
<reference evidence="3 4" key="1">
    <citation type="submission" date="2013-05" db="EMBL/GenBank/DDBJ databases">
        <title>Genome assembly of Chondromyces apiculatus DSM 436.</title>
        <authorList>
            <person name="Sharma G."/>
            <person name="Khatri I."/>
            <person name="Kaur C."/>
            <person name="Mayilraj S."/>
            <person name="Subramanian S."/>
        </authorList>
    </citation>
    <scope>NUCLEOTIDE SEQUENCE [LARGE SCALE GENOMIC DNA]</scope>
    <source>
        <strain evidence="3 4">DSM 436</strain>
    </source>
</reference>
<dbReference type="EMBL" id="ASRX01000026">
    <property type="protein sequence ID" value="EYF05153.1"/>
    <property type="molecule type" value="Genomic_DNA"/>
</dbReference>
<feature type="compositionally biased region" description="Low complexity" evidence="1">
    <location>
        <begin position="21"/>
        <end position="54"/>
    </location>
</feature>
<proteinExistence type="predicted"/>
<name>A0A017T7C5_9BACT</name>
<feature type="chain" id="PRO_5001496407" evidence="2">
    <location>
        <begin position="24"/>
        <end position="200"/>
    </location>
</feature>
<evidence type="ECO:0000256" key="2">
    <source>
        <dbReference type="SAM" id="SignalP"/>
    </source>
</evidence>
<dbReference type="AlphaFoldDB" id="A0A017T7C5"/>
<evidence type="ECO:0000256" key="1">
    <source>
        <dbReference type="SAM" id="MobiDB-lite"/>
    </source>
</evidence>
<organism evidence="3 4">
    <name type="scientific">Chondromyces apiculatus DSM 436</name>
    <dbReference type="NCBI Taxonomy" id="1192034"/>
    <lineage>
        <taxon>Bacteria</taxon>
        <taxon>Pseudomonadati</taxon>
        <taxon>Myxococcota</taxon>
        <taxon>Polyangia</taxon>
        <taxon>Polyangiales</taxon>
        <taxon>Polyangiaceae</taxon>
        <taxon>Chondromyces</taxon>
    </lineage>
</organism>
<accession>A0A017T7C5</accession>
<dbReference type="Proteomes" id="UP000019678">
    <property type="component" value="Unassembled WGS sequence"/>
</dbReference>
<dbReference type="OrthoDB" id="5513022at2"/>
<feature type="signal peptide" evidence="2">
    <location>
        <begin position="1"/>
        <end position="23"/>
    </location>
</feature>